<dbReference type="InterPro" id="IPR000792">
    <property type="entry name" value="Tscrpt_reg_LuxR_C"/>
</dbReference>
<dbReference type="Pfam" id="PF00196">
    <property type="entry name" value="GerE"/>
    <property type="match status" value="1"/>
</dbReference>
<dbReference type="InterPro" id="IPR036259">
    <property type="entry name" value="MFS_trans_sf"/>
</dbReference>
<dbReference type="SUPFAM" id="SSF103473">
    <property type="entry name" value="MFS general substrate transporter"/>
    <property type="match status" value="1"/>
</dbReference>
<evidence type="ECO:0000259" key="2">
    <source>
        <dbReference type="PROSITE" id="PS50043"/>
    </source>
</evidence>
<dbReference type="GO" id="GO:0006355">
    <property type="term" value="P:regulation of DNA-templated transcription"/>
    <property type="evidence" value="ECO:0007669"/>
    <property type="project" value="InterPro"/>
</dbReference>
<feature type="transmembrane region" description="Helical" evidence="1">
    <location>
        <begin position="308"/>
        <end position="326"/>
    </location>
</feature>
<accession>A0A4S4G248</accession>
<organism evidence="3 4">
    <name type="scientific">Adlercreutzia caecimuris</name>
    <dbReference type="NCBI Taxonomy" id="671266"/>
    <lineage>
        <taxon>Bacteria</taxon>
        <taxon>Bacillati</taxon>
        <taxon>Actinomycetota</taxon>
        <taxon>Coriobacteriia</taxon>
        <taxon>Eggerthellales</taxon>
        <taxon>Eggerthellaceae</taxon>
        <taxon>Adlercreutzia</taxon>
    </lineage>
</organism>
<name>A0A4S4G248_9ACTN</name>
<dbReference type="PROSITE" id="PS50043">
    <property type="entry name" value="HTH_LUXR_2"/>
    <property type="match status" value="1"/>
</dbReference>
<comment type="caution">
    <text evidence="3">The sequence shown here is derived from an EMBL/GenBank/DDBJ whole genome shotgun (WGS) entry which is preliminary data.</text>
</comment>
<dbReference type="Gene3D" id="1.20.1250.20">
    <property type="entry name" value="MFS general substrate transporter like domains"/>
    <property type="match status" value="1"/>
</dbReference>
<dbReference type="Proteomes" id="UP000308978">
    <property type="component" value="Unassembled WGS sequence"/>
</dbReference>
<feature type="transmembrane region" description="Helical" evidence="1">
    <location>
        <begin position="122"/>
        <end position="146"/>
    </location>
</feature>
<dbReference type="AlphaFoldDB" id="A0A4S4G248"/>
<feature type="domain" description="HTH luxR-type" evidence="2">
    <location>
        <begin position="424"/>
        <end position="489"/>
    </location>
</feature>
<evidence type="ECO:0000256" key="1">
    <source>
        <dbReference type="SAM" id="Phobius"/>
    </source>
</evidence>
<evidence type="ECO:0000313" key="3">
    <source>
        <dbReference type="EMBL" id="THG37034.1"/>
    </source>
</evidence>
<feature type="transmembrane region" description="Helical" evidence="1">
    <location>
        <begin position="338"/>
        <end position="363"/>
    </location>
</feature>
<reference evidence="3 4" key="1">
    <citation type="submission" date="2019-04" db="EMBL/GenBank/DDBJ databases">
        <title>Microbes associate with the intestines of laboratory mice.</title>
        <authorList>
            <person name="Navarre W."/>
            <person name="Wong E."/>
            <person name="Huang K.C."/>
            <person name="Tropini C."/>
            <person name="Ng K."/>
            <person name="Yu B."/>
        </authorList>
    </citation>
    <scope>NUCLEOTIDE SEQUENCE [LARGE SCALE GENOMIC DNA]</scope>
    <source>
        <strain evidence="3 4">NM80_B27</strain>
    </source>
</reference>
<feature type="transmembrane region" description="Helical" evidence="1">
    <location>
        <begin position="228"/>
        <end position="246"/>
    </location>
</feature>
<protein>
    <recommendedName>
        <fullName evidence="2">HTH luxR-type domain-containing protein</fullName>
    </recommendedName>
</protein>
<sequence>MVEDSAAQGSELLFAYNFAERRSLVMKTQDVWRYGFLGFGLVWPCFSLASGLLVSAQAGAQEVLSSSFMFPFGSIISAILIAFVSDRVFPLSKRRSLAVLVAGVAITACFAIWLLGDVREPSLLFFSCVLYFVLGAALAYFNCAWLELYSRLPPYDAALYLCLSHFLTALCGFIPILLLSFLMERMLVVIALIFATVYLYCRCCIWIDSGCLARGERVEREWSFPVKPVVLVALFASASVIPRVGISGDYSNYARLGVVAISVALFVLFKVQRSRVKLEYIIEISLWCMIAALLCRILGFAWTSMAAMLFANIGYAIFYIITYLMLCRLSFRFGVNPLLLFGSTFAAIRGAQWLAGVVGNWSYAVSENAFLLLCAVALLVLLAGFLASMGLRSNVETWGMKPKDRENDIANKLPLEVLSDTCARIARAHNLTRREEEMLLFLAQGSTFADIESALTISHATVKSHVQHTYEKCGVHSKSDLVAFVKSYDG</sequence>
<dbReference type="Gene3D" id="1.10.10.10">
    <property type="entry name" value="Winged helix-like DNA-binding domain superfamily/Winged helix DNA-binding domain"/>
    <property type="match status" value="1"/>
</dbReference>
<dbReference type="CDD" id="cd06170">
    <property type="entry name" value="LuxR_C_like"/>
    <property type="match status" value="1"/>
</dbReference>
<gene>
    <name evidence="3" type="ORF">E5986_07245</name>
</gene>
<dbReference type="InterPro" id="IPR036388">
    <property type="entry name" value="WH-like_DNA-bd_sf"/>
</dbReference>
<proteinExistence type="predicted"/>
<feature type="transmembrane region" description="Helical" evidence="1">
    <location>
        <begin position="97"/>
        <end position="116"/>
    </location>
</feature>
<keyword evidence="1" id="KW-0812">Transmembrane</keyword>
<feature type="transmembrane region" description="Helical" evidence="1">
    <location>
        <begin position="158"/>
        <end position="181"/>
    </location>
</feature>
<dbReference type="SUPFAM" id="SSF46894">
    <property type="entry name" value="C-terminal effector domain of the bipartite response regulators"/>
    <property type="match status" value="1"/>
</dbReference>
<dbReference type="EMBL" id="SSTJ01000008">
    <property type="protein sequence ID" value="THG37034.1"/>
    <property type="molecule type" value="Genomic_DNA"/>
</dbReference>
<feature type="transmembrane region" description="Helical" evidence="1">
    <location>
        <begin position="252"/>
        <end position="269"/>
    </location>
</feature>
<dbReference type="SMART" id="SM00421">
    <property type="entry name" value="HTH_LUXR"/>
    <property type="match status" value="1"/>
</dbReference>
<feature type="transmembrane region" description="Helical" evidence="1">
    <location>
        <begin position="369"/>
        <end position="391"/>
    </location>
</feature>
<keyword evidence="1" id="KW-1133">Transmembrane helix</keyword>
<feature type="transmembrane region" description="Helical" evidence="1">
    <location>
        <begin position="68"/>
        <end position="85"/>
    </location>
</feature>
<evidence type="ECO:0000313" key="4">
    <source>
        <dbReference type="Proteomes" id="UP000308978"/>
    </source>
</evidence>
<keyword evidence="1" id="KW-0472">Membrane</keyword>
<dbReference type="PRINTS" id="PR00038">
    <property type="entry name" value="HTHLUXR"/>
</dbReference>
<dbReference type="GO" id="GO:0003677">
    <property type="term" value="F:DNA binding"/>
    <property type="evidence" value="ECO:0007669"/>
    <property type="project" value="InterPro"/>
</dbReference>
<feature type="transmembrane region" description="Helical" evidence="1">
    <location>
        <begin position="281"/>
        <end position="302"/>
    </location>
</feature>
<feature type="transmembrane region" description="Helical" evidence="1">
    <location>
        <begin position="31"/>
        <end position="56"/>
    </location>
</feature>
<dbReference type="RefSeq" id="WP_136434644.1">
    <property type="nucleotide sequence ID" value="NZ_SSTJ01000008.1"/>
</dbReference>
<dbReference type="InterPro" id="IPR016032">
    <property type="entry name" value="Sig_transdc_resp-reg_C-effctor"/>
</dbReference>
<feature type="transmembrane region" description="Helical" evidence="1">
    <location>
        <begin position="187"/>
        <end position="207"/>
    </location>
</feature>